<evidence type="ECO:0000313" key="3">
    <source>
        <dbReference type="EMBL" id="OQU81632.1"/>
    </source>
</evidence>
<dbReference type="InterPro" id="IPR036047">
    <property type="entry name" value="F-box-like_dom_sf"/>
</dbReference>
<dbReference type="Pfam" id="PF00646">
    <property type="entry name" value="F-box"/>
    <property type="match status" value="1"/>
</dbReference>
<name>A0A1Z5RD18_SORBI</name>
<evidence type="ECO:0000313" key="4">
    <source>
        <dbReference type="Proteomes" id="UP000000768"/>
    </source>
</evidence>
<dbReference type="InterPro" id="IPR001810">
    <property type="entry name" value="F-box_dom"/>
</dbReference>
<sequence>MEAAPKRVRRGGGGSAPDRLSALSDDLLRRVLSFLPSRFAVQTCVLSKRWIDLWRSVPAVQLDINDFVGFDAGINGWRKMKDIANEFLMLHSTERLDVFRLVVARSCRTPEDFQRWARCGINRQPLVLHIICILQMYWKDLRISRLSSAFCRLKRMDLSFLSLDHSFGDTLNSGCPVLEDLVLYFCRHEFDVIQSDTLKNLSVDCFSQVGDLLVIRAPCLASLCLGSYNYKNCFSLEAGNSLVRAAVSVSVHNGETSQRGQTILLGSLFNVSCLELGGFSAMVCLRCY</sequence>
<keyword evidence="4" id="KW-1185">Reference proteome</keyword>
<dbReference type="eggNOG" id="ENOG502SVTR">
    <property type="taxonomic scope" value="Eukaryota"/>
</dbReference>
<dbReference type="Pfam" id="PF24758">
    <property type="entry name" value="LRR_At5g56370"/>
    <property type="match status" value="1"/>
</dbReference>
<evidence type="ECO:0000259" key="2">
    <source>
        <dbReference type="Pfam" id="PF24758"/>
    </source>
</evidence>
<organism evidence="3 4">
    <name type="scientific">Sorghum bicolor</name>
    <name type="common">Sorghum</name>
    <name type="synonym">Sorghum vulgare</name>
    <dbReference type="NCBI Taxonomy" id="4558"/>
    <lineage>
        <taxon>Eukaryota</taxon>
        <taxon>Viridiplantae</taxon>
        <taxon>Streptophyta</taxon>
        <taxon>Embryophyta</taxon>
        <taxon>Tracheophyta</taxon>
        <taxon>Spermatophyta</taxon>
        <taxon>Magnoliopsida</taxon>
        <taxon>Liliopsida</taxon>
        <taxon>Poales</taxon>
        <taxon>Poaceae</taxon>
        <taxon>PACMAD clade</taxon>
        <taxon>Panicoideae</taxon>
        <taxon>Andropogonodae</taxon>
        <taxon>Andropogoneae</taxon>
        <taxon>Sorghinae</taxon>
        <taxon>Sorghum</taxon>
    </lineage>
</organism>
<dbReference type="PANTHER" id="PTHR34223:SF98">
    <property type="entry name" value="OS04G0440901 PROTEIN"/>
    <property type="match status" value="1"/>
</dbReference>
<dbReference type="SUPFAM" id="SSF81383">
    <property type="entry name" value="F-box domain"/>
    <property type="match status" value="1"/>
</dbReference>
<dbReference type="InterPro" id="IPR055411">
    <property type="entry name" value="LRR_FXL15/At3g58940/PEG3-like"/>
</dbReference>
<dbReference type="OMA" id="SIATEYC"/>
<evidence type="ECO:0008006" key="5">
    <source>
        <dbReference type="Google" id="ProtNLM"/>
    </source>
</evidence>
<dbReference type="STRING" id="4558.A0A1Z5RD18"/>
<dbReference type="Proteomes" id="UP000000768">
    <property type="component" value="Chromosome 6"/>
</dbReference>
<dbReference type="CDD" id="cd22160">
    <property type="entry name" value="F-box_AtFBL13-like"/>
    <property type="match status" value="1"/>
</dbReference>
<dbReference type="PANTHER" id="PTHR34223">
    <property type="entry name" value="OS11G0201299 PROTEIN"/>
    <property type="match status" value="1"/>
</dbReference>
<feature type="domain" description="F-box" evidence="1">
    <location>
        <begin position="20"/>
        <end position="57"/>
    </location>
</feature>
<proteinExistence type="predicted"/>
<reference evidence="4" key="2">
    <citation type="journal article" date="2018" name="Plant J.">
        <title>The Sorghum bicolor reference genome: improved assembly, gene annotations, a transcriptome atlas, and signatures of genome organization.</title>
        <authorList>
            <person name="McCormick R.F."/>
            <person name="Truong S.K."/>
            <person name="Sreedasyam A."/>
            <person name="Jenkins J."/>
            <person name="Shu S."/>
            <person name="Sims D."/>
            <person name="Kennedy M."/>
            <person name="Amirebrahimi M."/>
            <person name="Weers B.D."/>
            <person name="McKinley B."/>
            <person name="Mattison A."/>
            <person name="Morishige D.T."/>
            <person name="Grimwood J."/>
            <person name="Schmutz J."/>
            <person name="Mullet J.E."/>
        </authorList>
    </citation>
    <scope>NUCLEOTIDE SEQUENCE [LARGE SCALE GENOMIC DNA]</scope>
    <source>
        <strain evidence="4">cv. BTx623</strain>
    </source>
</reference>
<dbReference type="EMBL" id="CM000765">
    <property type="protein sequence ID" value="OQU81632.1"/>
    <property type="molecule type" value="Genomic_DNA"/>
</dbReference>
<dbReference type="InterPro" id="IPR053781">
    <property type="entry name" value="F-box_AtFBL13-like"/>
</dbReference>
<dbReference type="InParanoid" id="A0A1Z5RD18"/>
<reference evidence="3 4" key="1">
    <citation type="journal article" date="2009" name="Nature">
        <title>The Sorghum bicolor genome and the diversification of grasses.</title>
        <authorList>
            <person name="Paterson A.H."/>
            <person name="Bowers J.E."/>
            <person name="Bruggmann R."/>
            <person name="Dubchak I."/>
            <person name="Grimwood J."/>
            <person name="Gundlach H."/>
            <person name="Haberer G."/>
            <person name="Hellsten U."/>
            <person name="Mitros T."/>
            <person name="Poliakov A."/>
            <person name="Schmutz J."/>
            <person name="Spannagl M."/>
            <person name="Tang H."/>
            <person name="Wang X."/>
            <person name="Wicker T."/>
            <person name="Bharti A.K."/>
            <person name="Chapman J."/>
            <person name="Feltus F.A."/>
            <person name="Gowik U."/>
            <person name="Grigoriev I.V."/>
            <person name="Lyons E."/>
            <person name="Maher C.A."/>
            <person name="Martis M."/>
            <person name="Narechania A."/>
            <person name="Otillar R.P."/>
            <person name="Penning B.W."/>
            <person name="Salamov A.A."/>
            <person name="Wang Y."/>
            <person name="Zhang L."/>
            <person name="Carpita N.C."/>
            <person name="Freeling M."/>
            <person name="Gingle A.R."/>
            <person name="Hash C.T."/>
            <person name="Keller B."/>
            <person name="Klein P."/>
            <person name="Kresovich S."/>
            <person name="McCann M.C."/>
            <person name="Ming R."/>
            <person name="Peterson D.G."/>
            <person name="Mehboob-ur-Rahman"/>
            <person name="Ware D."/>
            <person name="Westhoff P."/>
            <person name="Mayer K.F."/>
            <person name="Messing J."/>
            <person name="Rokhsar D.S."/>
        </authorList>
    </citation>
    <scope>NUCLEOTIDE SEQUENCE [LARGE SCALE GENOMIC DNA]</scope>
    <source>
        <strain evidence="4">cv. BTx623</strain>
    </source>
</reference>
<dbReference type="AlphaFoldDB" id="A0A1Z5RD18"/>
<evidence type="ECO:0000259" key="1">
    <source>
        <dbReference type="Pfam" id="PF00646"/>
    </source>
</evidence>
<gene>
    <name evidence="3" type="ORF">SORBI_3006G088740</name>
</gene>
<dbReference type="InterPro" id="IPR053197">
    <property type="entry name" value="F-box_SCFL_complex_component"/>
</dbReference>
<feature type="domain" description="F-box/LRR-repeat protein 15/At3g58940/PEG3-like LRR" evidence="2">
    <location>
        <begin position="143"/>
        <end position="227"/>
    </location>
</feature>
<dbReference type="Gene3D" id="1.20.1280.50">
    <property type="match status" value="1"/>
</dbReference>
<protein>
    <recommendedName>
        <fullName evidence="5">F-box domain-containing protein</fullName>
    </recommendedName>
</protein>
<accession>A0A1Z5RD18</accession>
<dbReference type="Gramene" id="OQU81632">
    <property type="protein sequence ID" value="OQU81632"/>
    <property type="gene ID" value="SORBI_3006G088740"/>
</dbReference>